<dbReference type="Pfam" id="PF00209">
    <property type="entry name" value="SNF"/>
    <property type="match status" value="1"/>
</dbReference>
<feature type="compositionally biased region" description="Acidic residues" evidence="9">
    <location>
        <begin position="34"/>
        <end position="43"/>
    </location>
</feature>
<evidence type="ECO:0000256" key="4">
    <source>
        <dbReference type="ARBA" id="ARBA00023065"/>
    </source>
</evidence>
<sequence length="125" mass="13813">MVNTKKEDTEKEGHVNIAFENDPGIVTGKAEPTTPEEDEDEGPEREAWAYANGGGAFLIPYLIVLTVIGRPIYFLEIALGQFSSTSQVRVWNSVPFFKGIGFTLRMKCLSRNIKLMMGLVTLSGD</sequence>
<evidence type="ECO:0000256" key="7">
    <source>
        <dbReference type="ARBA" id="ARBA00037785"/>
    </source>
</evidence>
<dbReference type="InterPro" id="IPR000175">
    <property type="entry name" value="Na/ntran_symport"/>
</dbReference>
<evidence type="ECO:0000256" key="1">
    <source>
        <dbReference type="ARBA" id="ARBA00006459"/>
    </source>
</evidence>
<dbReference type="AlphaFoldDB" id="A0A8J2IXV2"/>
<reference evidence="11" key="1">
    <citation type="submission" date="2021-06" db="EMBL/GenBank/DDBJ databases">
        <authorList>
            <person name="Hodson N. C."/>
            <person name="Mongue J. A."/>
            <person name="Jaron S. K."/>
        </authorList>
    </citation>
    <scope>NUCLEOTIDE SEQUENCE</scope>
</reference>
<dbReference type="GO" id="GO:0005886">
    <property type="term" value="C:plasma membrane"/>
    <property type="evidence" value="ECO:0007669"/>
    <property type="project" value="TreeGrafter"/>
</dbReference>
<accession>A0A8J2IXV2</accession>
<evidence type="ECO:0000256" key="10">
    <source>
        <dbReference type="SAM" id="Phobius"/>
    </source>
</evidence>
<keyword evidence="2" id="KW-0029">Amino-acid transport</keyword>
<evidence type="ECO:0000256" key="5">
    <source>
        <dbReference type="ARBA" id="ARBA00023180"/>
    </source>
</evidence>
<feature type="transmembrane region" description="Helical" evidence="10">
    <location>
        <begin position="47"/>
        <end position="68"/>
    </location>
</feature>
<keyword evidence="4" id="KW-0406">Ion transport</keyword>
<evidence type="ECO:0000256" key="3">
    <source>
        <dbReference type="ARBA" id="ARBA00023053"/>
    </source>
</evidence>
<dbReference type="GO" id="GO:0015179">
    <property type="term" value="F:L-amino acid transmembrane transporter activity"/>
    <property type="evidence" value="ECO:0007669"/>
    <property type="project" value="TreeGrafter"/>
</dbReference>
<comment type="function">
    <text evidence="7">Unusual broad substrate spectrum amino acid:sodium cotransporter that promotes absorption of the D isomers of essential amino acids. Neutral amino acids are the preferred substrates, especially methionine and phenylalanine.</text>
</comment>
<organism evidence="11 12">
    <name type="scientific">Allacma fusca</name>
    <dbReference type="NCBI Taxonomy" id="39272"/>
    <lineage>
        <taxon>Eukaryota</taxon>
        <taxon>Metazoa</taxon>
        <taxon>Ecdysozoa</taxon>
        <taxon>Arthropoda</taxon>
        <taxon>Hexapoda</taxon>
        <taxon>Collembola</taxon>
        <taxon>Symphypleona</taxon>
        <taxon>Sminthuridae</taxon>
        <taxon>Allacma</taxon>
    </lineage>
</organism>
<keyword evidence="6" id="KW-0739">Sodium transport</keyword>
<evidence type="ECO:0000256" key="6">
    <source>
        <dbReference type="ARBA" id="ARBA00023201"/>
    </source>
</evidence>
<name>A0A8J2IXV2_9HEXA</name>
<comment type="caution">
    <text evidence="11">The sequence shown here is derived from an EMBL/GenBank/DDBJ whole genome shotgun (WGS) entry which is preliminary data.</text>
</comment>
<evidence type="ECO:0000313" key="11">
    <source>
        <dbReference type="EMBL" id="CAG7629229.1"/>
    </source>
</evidence>
<comment type="similarity">
    <text evidence="1">Belongs to the sodium:neurotransmitter symporter (SNF) (TC 2.A.22) family.</text>
</comment>
<dbReference type="GO" id="GO:0089718">
    <property type="term" value="P:amino acid import across plasma membrane"/>
    <property type="evidence" value="ECO:0007669"/>
    <property type="project" value="TreeGrafter"/>
</dbReference>
<keyword evidence="10" id="KW-0812">Transmembrane</keyword>
<dbReference type="GO" id="GO:0005283">
    <property type="term" value="F:amino acid:sodium symporter activity"/>
    <property type="evidence" value="ECO:0007669"/>
    <property type="project" value="TreeGrafter"/>
</dbReference>
<gene>
    <name evidence="11" type="ORF">AFUS01_LOCUS36</name>
</gene>
<keyword evidence="10" id="KW-0472">Membrane</keyword>
<dbReference type="PANTHER" id="PTHR11616">
    <property type="entry name" value="SODIUM/CHLORIDE DEPENDENT TRANSPORTER"/>
    <property type="match status" value="1"/>
</dbReference>
<keyword evidence="2" id="KW-0813">Transport</keyword>
<evidence type="ECO:0000256" key="2">
    <source>
        <dbReference type="ARBA" id="ARBA00022970"/>
    </source>
</evidence>
<dbReference type="PANTHER" id="PTHR11616:SF321">
    <property type="entry name" value="SODIUM-DEPENDENT NUTRIENT AMINO ACID TRANSPORTER 1-RELATED"/>
    <property type="match status" value="1"/>
</dbReference>
<keyword evidence="10" id="KW-1133">Transmembrane helix</keyword>
<dbReference type="EMBL" id="CAJVCH010000001">
    <property type="protein sequence ID" value="CAG7629229.1"/>
    <property type="molecule type" value="Genomic_DNA"/>
</dbReference>
<evidence type="ECO:0000256" key="8">
    <source>
        <dbReference type="ARBA" id="ARBA00040215"/>
    </source>
</evidence>
<evidence type="ECO:0000256" key="9">
    <source>
        <dbReference type="SAM" id="MobiDB-lite"/>
    </source>
</evidence>
<dbReference type="Proteomes" id="UP000708208">
    <property type="component" value="Unassembled WGS sequence"/>
</dbReference>
<feature type="region of interest" description="Disordered" evidence="9">
    <location>
        <begin position="22"/>
        <end position="44"/>
    </location>
</feature>
<evidence type="ECO:0000313" key="12">
    <source>
        <dbReference type="Proteomes" id="UP000708208"/>
    </source>
</evidence>
<keyword evidence="3" id="KW-0915">Sodium</keyword>
<keyword evidence="12" id="KW-1185">Reference proteome</keyword>
<keyword evidence="5" id="KW-0325">Glycoprotein</keyword>
<protein>
    <recommendedName>
        <fullName evidence="8">Sodium-dependent nutrient amino acid transporter 1</fullName>
    </recommendedName>
</protein>
<dbReference type="OrthoDB" id="6581954at2759"/>
<proteinExistence type="inferred from homology"/>
<dbReference type="PROSITE" id="PS50267">
    <property type="entry name" value="NA_NEUROTRAN_SYMP_3"/>
    <property type="match status" value="1"/>
</dbReference>